<feature type="DNA-binding region" description="H-T-H motif" evidence="5">
    <location>
        <begin position="34"/>
        <end position="53"/>
    </location>
</feature>
<dbReference type="Proteomes" id="UP000182149">
    <property type="component" value="Unassembled WGS sequence"/>
</dbReference>
<dbReference type="GO" id="GO:0009249">
    <property type="term" value="P:protein lipoylation"/>
    <property type="evidence" value="ECO:0007669"/>
    <property type="project" value="UniProtKB-ARBA"/>
</dbReference>
<dbReference type="InterPro" id="IPR030855">
    <property type="entry name" value="Bifunct_BirA"/>
</dbReference>
<evidence type="ECO:0000256" key="4">
    <source>
        <dbReference type="ARBA" id="ARBA00023267"/>
    </source>
</evidence>
<dbReference type="STRING" id="328396.RU93_GL001885"/>
<dbReference type="Pfam" id="PF08279">
    <property type="entry name" value="HTH_11"/>
    <property type="match status" value="1"/>
</dbReference>
<accession>A0A1L8QU40</accession>
<feature type="binding site" evidence="5">
    <location>
        <begin position="130"/>
        <end position="132"/>
    </location>
    <ligand>
        <name>biotin</name>
        <dbReference type="ChEBI" id="CHEBI:57586"/>
    </ligand>
</feature>
<dbReference type="InterPro" id="IPR036388">
    <property type="entry name" value="WH-like_DNA-bd_sf"/>
</dbReference>
<dbReference type="PANTHER" id="PTHR12835">
    <property type="entry name" value="BIOTIN PROTEIN LIGASE"/>
    <property type="match status" value="1"/>
</dbReference>
<dbReference type="InterPro" id="IPR045864">
    <property type="entry name" value="aa-tRNA-synth_II/BPL/LPL"/>
</dbReference>
<comment type="function">
    <text evidence="5">Acts both as a biotin--[acetyl-CoA-carboxylase] ligase and a repressor.</text>
</comment>
<name>A0A1L8QU40_9ENTE</name>
<evidence type="ECO:0000256" key="5">
    <source>
        <dbReference type="HAMAP-Rule" id="MF_00978"/>
    </source>
</evidence>
<dbReference type="AlphaFoldDB" id="A0A1L8QU40"/>
<dbReference type="SUPFAM" id="SSF55681">
    <property type="entry name" value="Class II aaRS and biotin synthetases"/>
    <property type="match status" value="1"/>
</dbReference>
<feature type="binding site" evidence="5">
    <location>
        <position position="196"/>
    </location>
    <ligand>
        <name>biotin</name>
        <dbReference type="ChEBI" id="CHEBI:57586"/>
    </ligand>
</feature>
<dbReference type="NCBIfam" id="TIGR00121">
    <property type="entry name" value="birA_ligase"/>
    <property type="match status" value="1"/>
</dbReference>
<keyword evidence="8" id="KW-1185">Reference proteome</keyword>
<keyword evidence="1 5" id="KW-0436">Ligase</keyword>
<dbReference type="GO" id="GO:0006355">
    <property type="term" value="P:regulation of DNA-templated transcription"/>
    <property type="evidence" value="ECO:0007669"/>
    <property type="project" value="UniProtKB-UniRule"/>
</dbReference>
<evidence type="ECO:0000259" key="6">
    <source>
        <dbReference type="PROSITE" id="PS51733"/>
    </source>
</evidence>
<dbReference type="GO" id="GO:0003677">
    <property type="term" value="F:DNA binding"/>
    <property type="evidence" value="ECO:0007669"/>
    <property type="project" value="UniProtKB-UniRule"/>
</dbReference>
<dbReference type="Gene3D" id="1.10.10.10">
    <property type="entry name" value="Winged helix-like DNA-binding domain superfamily/Winged helix DNA-binding domain"/>
    <property type="match status" value="1"/>
</dbReference>
<sequence length="337" mass="37655">MTITDLDIERTISLKHTKEKVLHLLKQSTAILSGETLAKELGVSRTAIWKAIRELDRLGYQIEHLANGYRYLSSNVLEPEEIAFHYLKEENIYIHASVDSTMNVAKLATMNPAPIATPALFVSEIQTQGRGRFGRDFFAPKGQIYMTLLLRPNQTFEELPQYTLLAAVAVASAIDELTGKHSSIKWVNDLFLGEKKVGGILSEAMSDFETGQISYVAIGIGLNYAIPSADFPDELQAKATSLFSDEAPKVTRNEIIRKIWTHFFELIDGLPDTSYLDYYRQKSFVLGRQVTFTQQGREYVGRAVGISDKGELIVDTTHGQKILSSGEISLSHIEAHQ</sequence>
<feature type="binding site" evidence="5">
    <location>
        <position position="126"/>
    </location>
    <ligand>
        <name>biotin</name>
        <dbReference type="ChEBI" id="CHEBI:57586"/>
    </ligand>
</feature>
<evidence type="ECO:0000256" key="2">
    <source>
        <dbReference type="ARBA" id="ARBA00022741"/>
    </source>
</evidence>
<protein>
    <recommendedName>
        <fullName evidence="5">Bifunctional ligase/repressor BirA</fullName>
    </recommendedName>
    <alternativeName>
        <fullName evidence="5">Biotin--[acetyl-CoA-carboxylase] ligase</fullName>
        <ecNumber evidence="5">6.3.4.15</ecNumber>
    </alternativeName>
    <alternativeName>
        <fullName evidence="5">Biotin--protein ligase</fullName>
    </alternativeName>
    <alternativeName>
        <fullName evidence="5">Biotin-[acetyl-CoA carboxylase] synthetase</fullName>
    </alternativeName>
</protein>
<dbReference type="EMBL" id="JXKD01000005">
    <property type="protein sequence ID" value="OJG11012.1"/>
    <property type="molecule type" value="Genomic_DNA"/>
</dbReference>
<dbReference type="InterPro" id="IPR008988">
    <property type="entry name" value="Transcriptional_repressor_C"/>
</dbReference>
<dbReference type="InterPro" id="IPR013196">
    <property type="entry name" value="HTH_11"/>
</dbReference>
<gene>
    <name evidence="5" type="primary">birA</name>
    <name evidence="7" type="ORF">RU93_GL001885</name>
</gene>
<feature type="domain" description="BPL/LPL catalytic" evidence="6">
    <location>
        <begin position="78"/>
        <end position="271"/>
    </location>
</feature>
<evidence type="ECO:0000256" key="3">
    <source>
        <dbReference type="ARBA" id="ARBA00022840"/>
    </source>
</evidence>
<keyword evidence="5" id="KW-0805">Transcription regulation</keyword>
<dbReference type="Pfam" id="PF02237">
    <property type="entry name" value="BPL_C"/>
    <property type="match status" value="1"/>
</dbReference>
<keyword evidence="3 5" id="KW-0067">ATP-binding</keyword>
<comment type="similarity">
    <text evidence="5">Belongs to the biotin--protein ligase family.</text>
</comment>
<dbReference type="SUPFAM" id="SSF50037">
    <property type="entry name" value="C-terminal domain of transcriptional repressors"/>
    <property type="match status" value="1"/>
</dbReference>
<dbReference type="InterPro" id="IPR004408">
    <property type="entry name" value="Biotin_CoA_COase_ligase"/>
</dbReference>
<dbReference type="HAMAP" id="MF_00978">
    <property type="entry name" value="Bifunct_BirA"/>
    <property type="match status" value="1"/>
</dbReference>
<organism evidence="7 8">
    <name type="scientific">Enterococcus aquimarinus</name>
    <dbReference type="NCBI Taxonomy" id="328396"/>
    <lineage>
        <taxon>Bacteria</taxon>
        <taxon>Bacillati</taxon>
        <taxon>Bacillota</taxon>
        <taxon>Bacilli</taxon>
        <taxon>Lactobacillales</taxon>
        <taxon>Enterococcaceae</taxon>
        <taxon>Enterococcus</taxon>
    </lineage>
</organism>
<proteinExistence type="inferred from homology"/>
<keyword evidence="5" id="KW-0238">DNA-binding</keyword>
<dbReference type="Pfam" id="PF03099">
    <property type="entry name" value="BPL_LplA_LipB"/>
    <property type="match status" value="1"/>
</dbReference>
<evidence type="ECO:0000313" key="7">
    <source>
        <dbReference type="EMBL" id="OJG11012.1"/>
    </source>
</evidence>
<dbReference type="Gene3D" id="3.30.930.10">
    <property type="entry name" value="Bira Bifunctional Protein, Domain 2"/>
    <property type="match status" value="1"/>
</dbReference>
<dbReference type="GO" id="GO:0005524">
    <property type="term" value="F:ATP binding"/>
    <property type="evidence" value="ECO:0007669"/>
    <property type="project" value="UniProtKB-UniRule"/>
</dbReference>
<dbReference type="CDD" id="cd16442">
    <property type="entry name" value="BPL"/>
    <property type="match status" value="1"/>
</dbReference>
<dbReference type="InterPro" id="IPR036390">
    <property type="entry name" value="WH_DNA-bd_sf"/>
</dbReference>
<keyword evidence="5" id="KW-0678">Repressor</keyword>
<dbReference type="PROSITE" id="PS51733">
    <property type="entry name" value="BPL_LPL_CATALYTIC"/>
    <property type="match status" value="1"/>
</dbReference>
<comment type="catalytic activity">
    <reaction evidence="5">
        <text>biotin + L-lysyl-[protein] + ATP = N(6)-biotinyl-L-lysyl-[protein] + AMP + diphosphate + H(+)</text>
        <dbReference type="Rhea" id="RHEA:11756"/>
        <dbReference type="Rhea" id="RHEA-COMP:9752"/>
        <dbReference type="Rhea" id="RHEA-COMP:10505"/>
        <dbReference type="ChEBI" id="CHEBI:15378"/>
        <dbReference type="ChEBI" id="CHEBI:29969"/>
        <dbReference type="ChEBI" id="CHEBI:30616"/>
        <dbReference type="ChEBI" id="CHEBI:33019"/>
        <dbReference type="ChEBI" id="CHEBI:57586"/>
        <dbReference type="ChEBI" id="CHEBI:83144"/>
        <dbReference type="ChEBI" id="CHEBI:456215"/>
        <dbReference type="EC" id="6.3.4.15"/>
    </reaction>
</comment>
<dbReference type="GO" id="GO:0016740">
    <property type="term" value="F:transferase activity"/>
    <property type="evidence" value="ECO:0007669"/>
    <property type="project" value="UniProtKB-ARBA"/>
</dbReference>
<dbReference type="EC" id="6.3.4.15" evidence="5"/>
<reference evidence="7 8" key="1">
    <citation type="submission" date="2014-12" db="EMBL/GenBank/DDBJ databases">
        <title>Draft genome sequences of 29 type strains of Enterococci.</title>
        <authorList>
            <person name="Zhong Z."/>
            <person name="Sun Z."/>
            <person name="Liu W."/>
            <person name="Zhang W."/>
            <person name="Zhang H."/>
        </authorList>
    </citation>
    <scope>NUCLEOTIDE SEQUENCE [LARGE SCALE GENOMIC DNA]</scope>
    <source>
        <strain evidence="7 8">DSM 17690</strain>
    </source>
</reference>
<keyword evidence="4 5" id="KW-0092">Biotin</keyword>
<dbReference type="Gene3D" id="2.30.30.100">
    <property type="match status" value="1"/>
</dbReference>
<dbReference type="GO" id="GO:0005737">
    <property type="term" value="C:cytoplasm"/>
    <property type="evidence" value="ECO:0007669"/>
    <property type="project" value="TreeGrafter"/>
</dbReference>
<dbReference type="InterPro" id="IPR003142">
    <property type="entry name" value="BPL_C"/>
</dbReference>
<dbReference type="PANTHER" id="PTHR12835:SF5">
    <property type="entry name" value="BIOTIN--PROTEIN LIGASE"/>
    <property type="match status" value="1"/>
</dbReference>
<dbReference type="InterPro" id="IPR004143">
    <property type="entry name" value="BPL_LPL_catalytic"/>
</dbReference>
<dbReference type="GO" id="GO:0004077">
    <property type="term" value="F:biotin--[biotin carboxyl-carrier protein] ligase activity"/>
    <property type="evidence" value="ECO:0007669"/>
    <property type="project" value="UniProtKB-UniRule"/>
</dbReference>
<evidence type="ECO:0000313" key="8">
    <source>
        <dbReference type="Proteomes" id="UP000182149"/>
    </source>
</evidence>
<keyword evidence="2 5" id="KW-0547">Nucleotide-binding</keyword>
<keyword evidence="5" id="KW-0804">Transcription</keyword>
<comment type="caution">
    <text evidence="5">Lacks conserved residue(s) required for the propagation of feature annotation.</text>
</comment>
<dbReference type="SUPFAM" id="SSF46785">
    <property type="entry name" value="Winged helix' DNA-binding domain"/>
    <property type="match status" value="1"/>
</dbReference>
<comment type="caution">
    <text evidence="7">The sequence shown here is derived from an EMBL/GenBank/DDBJ whole genome shotgun (WGS) entry which is preliminary data.</text>
</comment>
<evidence type="ECO:0000256" key="1">
    <source>
        <dbReference type="ARBA" id="ARBA00022598"/>
    </source>
</evidence>